<dbReference type="InterPro" id="IPR054722">
    <property type="entry name" value="PolX-like_BBD"/>
</dbReference>
<name>A0A8T1ILM4_9STRA</name>
<feature type="domain" description="Retrovirus-related Pol polyprotein from transposon TNT 1-94-like beta-barrel" evidence="1">
    <location>
        <begin position="13"/>
        <end position="71"/>
    </location>
</feature>
<proteinExistence type="predicted"/>
<comment type="caution">
    <text evidence="2">The sequence shown here is derived from an EMBL/GenBank/DDBJ whole genome shotgun (WGS) entry which is preliminary data.</text>
</comment>
<dbReference type="EMBL" id="RCMV01000090">
    <property type="protein sequence ID" value="KAG3225191.1"/>
    <property type="molecule type" value="Genomic_DNA"/>
</dbReference>
<accession>A0A8T1ILM4</accession>
<gene>
    <name evidence="2" type="ORF">PC129_g4189</name>
</gene>
<dbReference type="VEuPathDB" id="FungiDB:PC110_g1492"/>
<protein>
    <recommendedName>
        <fullName evidence="1">Retrovirus-related Pol polyprotein from transposon TNT 1-94-like beta-barrel domain-containing protein</fullName>
    </recommendedName>
</protein>
<dbReference type="AlphaFoldDB" id="A0A8T1ILM4"/>
<evidence type="ECO:0000313" key="3">
    <source>
        <dbReference type="Proteomes" id="UP000760860"/>
    </source>
</evidence>
<reference evidence="2" key="1">
    <citation type="submission" date="2018-05" db="EMBL/GenBank/DDBJ databases">
        <title>Effector identification in a new, highly contiguous assembly of the strawberry crown rot pathogen Phytophthora cactorum.</title>
        <authorList>
            <person name="Armitage A.D."/>
            <person name="Nellist C.F."/>
            <person name="Bates H."/>
            <person name="Vickerstaff R.J."/>
            <person name="Harrison R.J."/>
        </authorList>
    </citation>
    <scope>NUCLEOTIDE SEQUENCE</scope>
    <source>
        <strain evidence="2">P421</strain>
    </source>
</reference>
<evidence type="ECO:0000313" key="2">
    <source>
        <dbReference type="EMBL" id="KAG3225191.1"/>
    </source>
</evidence>
<organism evidence="2 3">
    <name type="scientific">Phytophthora cactorum</name>
    <dbReference type="NCBI Taxonomy" id="29920"/>
    <lineage>
        <taxon>Eukaryota</taxon>
        <taxon>Sar</taxon>
        <taxon>Stramenopiles</taxon>
        <taxon>Oomycota</taxon>
        <taxon>Peronosporomycetes</taxon>
        <taxon>Peronosporales</taxon>
        <taxon>Peronosporaceae</taxon>
        <taxon>Phytophthora</taxon>
    </lineage>
</organism>
<evidence type="ECO:0000259" key="1">
    <source>
        <dbReference type="Pfam" id="PF22936"/>
    </source>
</evidence>
<dbReference type="Proteomes" id="UP000760860">
    <property type="component" value="Unassembled WGS sequence"/>
</dbReference>
<sequence length="139" mass="15221">MYTSRDESQWFTDIATSGGSIAIPIEGIGRIELAVVDAKGNEKNLILHGVQYAPQLQFCLLSVPAAVKQDYRFSFDRKHCVVQTDQRFKFKAPMAANTDLYPFQAQTAAKATALVVSGAKPSMDPTTLRMYTVVISSSA</sequence>
<dbReference type="Pfam" id="PF22936">
    <property type="entry name" value="Pol_BBD"/>
    <property type="match status" value="1"/>
</dbReference>